<dbReference type="InterPro" id="IPR013149">
    <property type="entry name" value="ADH-like_C"/>
</dbReference>
<dbReference type="Pfam" id="PF08240">
    <property type="entry name" value="ADH_N"/>
    <property type="match status" value="1"/>
</dbReference>
<gene>
    <name evidence="2" type="ORF">A3K87_19160</name>
</gene>
<organism evidence="2 3">
    <name type="scientific">Variovorax paradoxus</name>
    <dbReference type="NCBI Taxonomy" id="34073"/>
    <lineage>
        <taxon>Bacteria</taxon>
        <taxon>Pseudomonadati</taxon>
        <taxon>Pseudomonadota</taxon>
        <taxon>Betaproteobacteria</taxon>
        <taxon>Burkholderiales</taxon>
        <taxon>Comamonadaceae</taxon>
        <taxon>Variovorax</taxon>
    </lineage>
</organism>
<dbReference type="Proteomes" id="UP000077852">
    <property type="component" value="Unassembled WGS sequence"/>
</dbReference>
<dbReference type="SMART" id="SM00829">
    <property type="entry name" value="PKS_ER"/>
    <property type="match status" value="1"/>
</dbReference>
<evidence type="ECO:0000259" key="1">
    <source>
        <dbReference type="SMART" id="SM00829"/>
    </source>
</evidence>
<dbReference type="InterPro" id="IPR002364">
    <property type="entry name" value="Quin_OxRdtase/zeta-crystal_CS"/>
</dbReference>
<dbReference type="GO" id="GO:0008270">
    <property type="term" value="F:zinc ion binding"/>
    <property type="evidence" value="ECO:0007669"/>
    <property type="project" value="InterPro"/>
</dbReference>
<dbReference type="PANTHER" id="PTHR43677">
    <property type="entry name" value="SHORT-CHAIN DEHYDROGENASE/REDUCTASE"/>
    <property type="match status" value="1"/>
</dbReference>
<proteinExistence type="predicted"/>
<dbReference type="Gene3D" id="3.40.50.720">
    <property type="entry name" value="NAD(P)-binding Rossmann-like Domain"/>
    <property type="match status" value="1"/>
</dbReference>
<dbReference type="InterPro" id="IPR036291">
    <property type="entry name" value="NAD(P)-bd_dom_sf"/>
</dbReference>
<dbReference type="InterPro" id="IPR020843">
    <property type="entry name" value="ER"/>
</dbReference>
<dbReference type="GO" id="GO:0016491">
    <property type="term" value="F:oxidoreductase activity"/>
    <property type="evidence" value="ECO:0007669"/>
    <property type="project" value="InterPro"/>
</dbReference>
<dbReference type="CDD" id="cd08241">
    <property type="entry name" value="QOR1"/>
    <property type="match status" value="1"/>
</dbReference>
<dbReference type="InterPro" id="IPR011032">
    <property type="entry name" value="GroES-like_sf"/>
</dbReference>
<dbReference type="AlphaFoldDB" id="A0AA91IA57"/>
<dbReference type="EMBL" id="LVHG01000053">
    <property type="protein sequence ID" value="OAK62012.1"/>
    <property type="molecule type" value="Genomic_DNA"/>
</dbReference>
<reference evidence="2 3" key="1">
    <citation type="submission" date="2016-03" db="EMBL/GenBank/DDBJ databases">
        <title>Genome sequence of Variovorax paradoxus KB5.</title>
        <authorList>
            <person name="Jeong H."/>
            <person name="Hong C.E."/>
            <person name="Jo S.H."/>
            <person name="Park J.M."/>
        </authorList>
    </citation>
    <scope>NUCLEOTIDE SEQUENCE [LARGE SCALE GENOMIC DNA]</scope>
    <source>
        <strain evidence="2 3">KB5</strain>
    </source>
</reference>
<comment type="caution">
    <text evidence="2">The sequence shown here is derived from an EMBL/GenBank/DDBJ whole genome shotgun (WGS) entry which is preliminary data.</text>
</comment>
<name>A0AA91IA57_VARPD</name>
<dbReference type="SUPFAM" id="SSF50129">
    <property type="entry name" value="GroES-like"/>
    <property type="match status" value="1"/>
</dbReference>
<sequence length="308" mass="32011">MRLAELPVPTPAHDQYLVKVEAAGLNFLDTLAIKGRYQTKPALPFTPGVEVVGTIVSGEGAGTRVACATPAGRFGGFAEYALVPHAEAMPIASDVAPGAALALRGNYPTSLYALRHAGRLQAGETLLVHAGAGGVGSAAVQLGKLMGARVIATAGSAAKRDACLTLGADATINYTDARWVDEVRKLAPQGVDVIYDPVGGDIGAQSVRCLAFGARLLVVGFASGALTALPANRLLLANASAVGVLWGEVRKREPALARQLGEEIQGWYLSGRIRPLEASVFDFEDAPAALAALERRQTSGKAILLLRR</sequence>
<dbReference type="PANTHER" id="PTHR43677:SF4">
    <property type="entry name" value="QUINONE OXIDOREDUCTASE-LIKE PROTEIN 2"/>
    <property type="match status" value="1"/>
</dbReference>
<dbReference type="Pfam" id="PF00107">
    <property type="entry name" value="ADH_zinc_N"/>
    <property type="match status" value="1"/>
</dbReference>
<dbReference type="Gene3D" id="3.90.180.10">
    <property type="entry name" value="Medium-chain alcohol dehydrogenases, catalytic domain"/>
    <property type="match status" value="1"/>
</dbReference>
<dbReference type="SUPFAM" id="SSF51735">
    <property type="entry name" value="NAD(P)-binding Rossmann-fold domains"/>
    <property type="match status" value="1"/>
</dbReference>
<dbReference type="InterPro" id="IPR051397">
    <property type="entry name" value="Zn-ADH-like_protein"/>
</dbReference>
<dbReference type="InterPro" id="IPR013154">
    <property type="entry name" value="ADH-like_N"/>
</dbReference>
<protein>
    <recommendedName>
        <fullName evidence="1">Enoyl reductase (ER) domain-containing protein</fullName>
    </recommendedName>
</protein>
<feature type="domain" description="Enoyl reductase (ER)" evidence="1">
    <location>
        <begin position="1"/>
        <end position="304"/>
    </location>
</feature>
<evidence type="ECO:0000313" key="2">
    <source>
        <dbReference type="EMBL" id="OAK62012.1"/>
    </source>
</evidence>
<accession>A0AA91IA57</accession>
<evidence type="ECO:0000313" key="3">
    <source>
        <dbReference type="Proteomes" id="UP000077852"/>
    </source>
</evidence>
<dbReference type="PROSITE" id="PS01162">
    <property type="entry name" value="QOR_ZETA_CRYSTAL"/>
    <property type="match status" value="1"/>
</dbReference>